<evidence type="ECO:0000259" key="2">
    <source>
        <dbReference type="Pfam" id="PF20152"/>
    </source>
</evidence>
<accession>A0A4V2MUV0</accession>
<feature type="transmembrane region" description="Helical" evidence="1">
    <location>
        <begin position="241"/>
        <end position="265"/>
    </location>
</feature>
<evidence type="ECO:0000313" key="3">
    <source>
        <dbReference type="EMBL" id="TCD59917.1"/>
    </source>
</evidence>
<feature type="transmembrane region" description="Helical" evidence="1">
    <location>
        <begin position="420"/>
        <end position="441"/>
    </location>
</feature>
<feature type="transmembrane region" description="Helical" evidence="1">
    <location>
        <begin position="309"/>
        <end position="327"/>
    </location>
</feature>
<feature type="transmembrane region" description="Helical" evidence="1">
    <location>
        <begin position="394"/>
        <end position="414"/>
    </location>
</feature>
<dbReference type="PANTHER" id="PTHR40465">
    <property type="entry name" value="CHROMOSOME 1, WHOLE GENOME SHOTGUN SEQUENCE"/>
    <property type="match status" value="1"/>
</dbReference>
<dbReference type="Pfam" id="PF20152">
    <property type="entry name" value="DUF6534"/>
    <property type="match status" value="1"/>
</dbReference>
<feature type="transmembrane region" description="Helical" evidence="1">
    <location>
        <begin position="347"/>
        <end position="373"/>
    </location>
</feature>
<evidence type="ECO:0000313" key="4">
    <source>
        <dbReference type="Proteomes" id="UP000292702"/>
    </source>
</evidence>
<keyword evidence="1" id="KW-0472">Membrane</keyword>
<protein>
    <recommendedName>
        <fullName evidence="2">DUF6534 domain-containing protein</fullName>
    </recommendedName>
</protein>
<keyword evidence="1" id="KW-1133">Transmembrane helix</keyword>
<feature type="transmembrane region" description="Helical" evidence="1">
    <location>
        <begin position="277"/>
        <end position="297"/>
    </location>
</feature>
<evidence type="ECO:0000256" key="1">
    <source>
        <dbReference type="SAM" id="Phobius"/>
    </source>
</evidence>
<dbReference type="Proteomes" id="UP000292702">
    <property type="component" value="Unassembled WGS sequence"/>
</dbReference>
<dbReference type="EMBL" id="RWJN01000703">
    <property type="protein sequence ID" value="TCD59917.1"/>
    <property type="molecule type" value="Genomic_DNA"/>
</dbReference>
<keyword evidence="1" id="KW-0812">Transmembrane</keyword>
<dbReference type="OrthoDB" id="2953893at2759"/>
<reference evidence="3 4" key="1">
    <citation type="submission" date="2018-11" db="EMBL/GenBank/DDBJ databases">
        <title>Genome assembly of Steccherinum ochraceum LE-BIN_3174, the white-rot fungus of the Steccherinaceae family (The Residual Polyporoid clade, Polyporales, Basidiomycota).</title>
        <authorList>
            <person name="Fedorova T.V."/>
            <person name="Glazunova O.A."/>
            <person name="Landesman E.O."/>
            <person name="Moiseenko K.V."/>
            <person name="Psurtseva N.V."/>
            <person name="Savinova O.S."/>
            <person name="Shakhova N.V."/>
            <person name="Tyazhelova T.V."/>
            <person name="Vasina D.V."/>
        </authorList>
    </citation>
    <scope>NUCLEOTIDE SEQUENCE [LARGE SCALE GENOMIC DNA]</scope>
    <source>
        <strain evidence="3 4">LE-BIN_3174</strain>
    </source>
</reference>
<proteinExistence type="predicted"/>
<dbReference type="InterPro" id="IPR045339">
    <property type="entry name" value="DUF6534"/>
</dbReference>
<keyword evidence="4" id="KW-1185">Reference proteome</keyword>
<comment type="caution">
    <text evidence="3">The sequence shown here is derived from an EMBL/GenBank/DDBJ whole genome shotgun (WGS) entry which is preliminary data.</text>
</comment>
<dbReference type="PANTHER" id="PTHR40465:SF1">
    <property type="entry name" value="DUF6534 DOMAIN-CONTAINING PROTEIN"/>
    <property type="match status" value="1"/>
</dbReference>
<feature type="domain" description="DUF6534" evidence="2">
    <location>
        <begin position="358"/>
        <end position="444"/>
    </location>
</feature>
<name>A0A4V2MUV0_9APHY</name>
<gene>
    <name evidence="3" type="ORF">EIP91_011193</name>
</gene>
<dbReference type="AlphaFoldDB" id="A0A4V2MUV0"/>
<feature type="transmembrane region" description="Helical" evidence="1">
    <location>
        <begin position="209"/>
        <end position="229"/>
    </location>
</feature>
<organism evidence="3 4">
    <name type="scientific">Steccherinum ochraceum</name>
    <dbReference type="NCBI Taxonomy" id="92696"/>
    <lineage>
        <taxon>Eukaryota</taxon>
        <taxon>Fungi</taxon>
        <taxon>Dikarya</taxon>
        <taxon>Basidiomycota</taxon>
        <taxon>Agaricomycotina</taxon>
        <taxon>Agaricomycetes</taxon>
        <taxon>Polyporales</taxon>
        <taxon>Steccherinaceae</taxon>
        <taxon>Steccherinum</taxon>
    </lineage>
</organism>
<sequence length="513" mass="57144">MIVTPRRRARFSGQEFASLVSILQAMRPSRIARLTETKFRTGPAVRHHNHPQWGSSSDFLKMISIRTSHSLSGLFVSLVDKNVDANIMDAKLVFSLPVAPYQRSDEKQDAANNSYGKLRCHLLPYKSRCPKMHLYPSFSSTRRNGFLAPACIIEYGLRDPASNSVVDVLHGPSPESFVTIGSIGMHPFISTAADSLNLHFPTTQLVAQLLNWGLFGVLTVQLYIYYVAFPRDPRHRKGMVYLVYILEIVQVILTTRDAFLTYASQWGDVAHADEVKMLWFSIPVMCGLIGGIVQMFYAWRILLLSKNRVSSGTIALTSLLAISFSIWDGIDTRNAERLTAVSRAKTFYTGVLWLGMTALCDLVITCSMSYYLYKAKNLSTVERTSVLLTRLIKLTVETGFITAACAILELVLFVASRDTLVYAVFMGISGKLYSNCFMAILNSRIQITDGRITDRERVMPISNFVAASPSIRNWTVVEERSAALGGFTVGITKGTDGTPEAIKASDGLDLRWR</sequence>